<reference evidence="2" key="1">
    <citation type="submission" date="2013-05" db="EMBL/GenBank/DDBJ databases">
        <title>Genome assembly of Cystobacter fuscus DSM 2262.</title>
        <authorList>
            <person name="Sharma G."/>
            <person name="Khatri I."/>
            <person name="Kaur C."/>
            <person name="Mayilraj S."/>
            <person name="Subramanian S."/>
        </authorList>
    </citation>
    <scope>NUCLEOTIDE SEQUENCE [LARGE SCALE GENOMIC DNA]</scope>
    <source>
        <strain evidence="2">DSM 2262</strain>
    </source>
</reference>
<evidence type="ECO:0000256" key="1">
    <source>
        <dbReference type="SAM" id="MobiDB-lite"/>
    </source>
</evidence>
<proteinExistence type="predicted"/>
<dbReference type="GO" id="GO:0005737">
    <property type="term" value="C:cytoplasm"/>
    <property type="evidence" value="ECO:0007669"/>
    <property type="project" value="UniProtKB-SubCell"/>
</dbReference>
<organism evidence="2 3">
    <name type="scientific">Cystobacter fuscus (strain ATCC 25194 / DSM 2262 / NBRC 100088 / M29)</name>
    <dbReference type="NCBI Taxonomy" id="1242864"/>
    <lineage>
        <taxon>Bacteria</taxon>
        <taxon>Pseudomonadati</taxon>
        <taxon>Myxococcota</taxon>
        <taxon>Myxococcia</taxon>
        <taxon>Myxococcales</taxon>
        <taxon>Cystobacterineae</taxon>
        <taxon>Archangiaceae</taxon>
        <taxon>Cystobacter</taxon>
    </lineage>
</organism>
<comment type="caution">
    <text evidence="2">The sequence shown here is derived from an EMBL/GenBank/DDBJ whole genome shotgun (WGS) entry which is preliminary data.</text>
</comment>
<keyword evidence="2" id="KW-0282">Flagellum</keyword>
<evidence type="ECO:0000313" key="3">
    <source>
        <dbReference type="Proteomes" id="UP000011682"/>
    </source>
</evidence>
<evidence type="ECO:0000313" key="2">
    <source>
        <dbReference type="EMBL" id="EPX65096.1"/>
    </source>
</evidence>
<dbReference type="Gene3D" id="2.60.40.10">
    <property type="entry name" value="Immunoglobulins"/>
    <property type="match status" value="4"/>
</dbReference>
<dbReference type="PANTHER" id="PTHR23053">
    <property type="entry name" value="DLEC1 DELETED IN LUNG AND ESOPHAGEAL CANCER 1"/>
    <property type="match status" value="1"/>
</dbReference>
<sequence>MGAAQELGARRGRVMMKERGGRRLIKLSLLAGLLAACHETGETRAVQATAAVDTNALDFGEVPVGEWREKVVRLRNVGYVPFRALEALELGDNPSYEVSFDGDSRLMPGEEKLVKVRFHPLAEGGSESSLQVRTDASSGKEHTVRVLGQGGPLTVRMEPEVLDFETLEVDSERVLRLTITNPVDLPLSVEVKGEAAAAFSAENITVPPLATYQLETKYFPRDLGQMKAQVEVRPCATCTPTVAGLTGRSVASAFEFDPAPVPFDSIPVHETTRSFTRARNITWRPVTIQALNTSDPAFTPLNAMTSTEVKPGEVVQLPMQFAARFSGPNTGKLTVGYQSDKPRTTEVALDARGGRPTLAVAPLALDFGELPAGGKVGKTIRITNAGTTGNLYFRGVKATGNVEHFSVDVIQRGKAPQPWKPGSAWPALETDNLPIAPGTDALDLTVYYEPKASGAWQATLVLVSDDLFNPERTILLTGSARETGACVFTLKPQPEMDFGNLEPGRGAVLGFRFDNAGRAECAVKDIHISNDAGGAFTMPGGKIVGGVVPFDTAFSAMVSFRPPAAGDYVGELKLTVNDPANPTVTLPLRGTSRGSCLVAAPAFVDFGPIRYDCATTPRRTLVSNQCATPVAVTETRIGAGTSDQYQLVSPISLPRTLAPGEGFELEFSYARNVLGQHYSPFFVKEQAEPSPLMIPLLAETNHEGLQLDRFIQGTDSQLDVLFVVSNTTTMQDFQARLKAAMPGWLERARQAGVDVRIGVTSTGLSTRSPACANATAGGDAGRLVPADGSRPRTLSSSSATAAQGVQANIDSLGLCHNLVQGLETMRQGLSSPLATSADDPRTPLPNDGNLGFLRATARLAVVVVSDEDDHSGFEPESYVQFLQSLKGTGMAHRSQMYALVPTDARCTTAGAPGTRFSTVAQRTGGAVDSICQSDYGPFLDNLLKRAGGPQADFPLTATPNGLAEMSVRVGGTTVGVDKWTYDTQHNTVVFKNGAVPVTGQTIEVRYRSVCAAP</sequence>
<dbReference type="EMBL" id="ANAH02000001">
    <property type="protein sequence ID" value="EPX65096.1"/>
    <property type="molecule type" value="Genomic_DNA"/>
</dbReference>
<dbReference type="Proteomes" id="UP000011682">
    <property type="component" value="Unassembled WGS sequence"/>
</dbReference>
<dbReference type="AlphaFoldDB" id="S9PQ06"/>
<gene>
    <name evidence="2" type="ORF">D187_000521</name>
</gene>
<dbReference type="InterPro" id="IPR033305">
    <property type="entry name" value="Hydin-like"/>
</dbReference>
<dbReference type="NCBIfam" id="NF012200">
    <property type="entry name" value="choice_anch_D"/>
    <property type="match status" value="2"/>
</dbReference>
<dbReference type="InterPro" id="IPR013783">
    <property type="entry name" value="Ig-like_fold"/>
</dbReference>
<keyword evidence="2" id="KW-0969">Cilium</keyword>
<name>S9PQ06_CYSF2</name>
<keyword evidence="3" id="KW-1185">Reference proteome</keyword>
<dbReference type="eggNOG" id="COG3121">
    <property type="taxonomic scope" value="Bacteria"/>
</dbReference>
<dbReference type="PANTHER" id="PTHR23053:SF0">
    <property type="entry name" value="HYDROCEPHALUS-INDUCING PROTEIN HOMOLOG"/>
    <property type="match status" value="1"/>
</dbReference>
<feature type="region of interest" description="Disordered" evidence="1">
    <location>
        <begin position="776"/>
        <end position="799"/>
    </location>
</feature>
<accession>S9PQ06</accession>
<keyword evidence="2" id="KW-0966">Cell projection</keyword>
<protein>
    <submittedName>
        <fullName evidence="2">Flagellar hook-length control protein FliK</fullName>
    </submittedName>
</protein>